<accession>A0A383VDB0</accession>
<reference evidence="2 3" key="1">
    <citation type="submission" date="2016-10" db="EMBL/GenBank/DDBJ databases">
        <authorList>
            <person name="Cai Z."/>
        </authorList>
    </citation>
    <scope>NUCLEOTIDE SEQUENCE [LARGE SCALE GENOMIC DNA]</scope>
</reference>
<dbReference type="SUPFAM" id="SSF55550">
    <property type="entry name" value="SH2 domain"/>
    <property type="match status" value="1"/>
</dbReference>
<dbReference type="AlphaFoldDB" id="A0A383VDB0"/>
<proteinExistence type="predicted"/>
<evidence type="ECO:0000313" key="2">
    <source>
        <dbReference type="EMBL" id="SZX62933.1"/>
    </source>
</evidence>
<protein>
    <recommendedName>
        <fullName evidence="4">SH2 domain-containing protein</fullName>
    </recommendedName>
</protein>
<gene>
    <name evidence="2" type="ORF">BQ4739_LOCUS3506</name>
</gene>
<dbReference type="EMBL" id="FNXT01000270">
    <property type="protein sequence ID" value="SZX62933.1"/>
    <property type="molecule type" value="Genomic_DNA"/>
</dbReference>
<dbReference type="InterPro" id="IPR036860">
    <property type="entry name" value="SH2_dom_sf"/>
</dbReference>
<sequence length="680" mass="72747">MGTPTWWTNQMPELVHRRELMQTVEKWQTMYVRYKCQPEAQVTQTGWDLSMSQRYADQLALEEQQPYLSEESLLYNGLAPTNIALRIVEAPAEFAVPVKQDRRLTPNFKVRVEVSYKSRCSFPLTLKAYVISQQEKDSVPEWVPDDFLDPDLPQRKPVTELKGTTVITHHFEGTAAGSPKHGSSKAAQAQQLGGLLAGGLDAAAAAQALGLAGELDPRLLEQVLQQTAHGGAVDPATAAALAAAAQLGGATGNATLDALSNALGGGAAAAAEAEAQMSHDYEFSSVELVKPTRMNKVYLVFACSILEQDLMFVVYNIPTVGICRAEQRAKACQKLGVSYAELGGVDALFAADNPLGIGQGGPPARSITLQNGGGGGSLVQQQQRKRGSGPGWGDGSMMGLDGMGGQTRGYGEGLMGLAASGSDMNLAALAAGADMAGMGMGMQLDGVMPGLADAAAAGVMGGGAGAVRLGGMEGAGDAQPRSRAALRELLIEEYEGTGLHRKLSPLDIQALESQAGFPIECTASNHSVTISQQQWDEFVGQYRLVLKLLRQIANVWNLEDPCVIAGFDMDRLGTVQALSLEPVGTFICRFSMSQPGCLVLSCRVAPSHPNADGDGLLHAIIKLDDLFERRVETWMRDFAGASHILDVYRNKRVDKRKVFASNYTRLRAMDVLEAYDDIYI</sequence>
<evidence type="ECO:0008006" key="4">
    <source>
        <dbReference type="Google" id="ProtNLM"/>
    </source>
</evidence>
<name>A0A383VDB0_TETOB</name>
<feature type="region of interest" description="Disordered" evidence="1">
    <location>
        <begin position="369"/>
        <end position="395"/>
    </location>
</feature>
<dbReference type="Proteomes" id="UP000256970">
    <property type="component" value="Unassembled WGS sequence"/>
</dbReference>
<dbReference type="Gene3D" id="3.30.505.10">
    <property type="entry name" value="SH2 domain"/>
    <property type="match status" value="1"/>
</dbReference>
<evidence type="ECO:0000256" key="1">
    <source>
        <dbReference type="SAM" id="MobiDB-lite"/>
    </source>
</evidence>
<organism evidence="2 3">
    <name type="scientific">Tetradesmus obliquus</name>
    <name type="common">Green alga</name>
    <name type="synonym">Acutodesmus obliquus</name>
    <dbReference type="NCBI Taxonomy" id="3088"/>
    <lineage>
        <taxon>Eukaryota</taxon>
        <taxon>Viridiplantae</taxon>
        <taxon>Chlorophyta</taxon>
        <taxon>core chlorophytes</taxon>
        <taxon>Chlorophyceae</taxon>
        <taxon>CS clade</taxon>
        <taxon>Sphaeropleales</taxon>
        <taxon>Scenedesmaceae</taxon>
        <taxon>Tetradesmus</taxon>
    </lineage>
</organism>
<dbReference type="CDD" id="cd00173">
    <property type="entry name" value="SH2"/>
    <property type="match status" value="1"/>
</dbReference>
<evidence type="ECO:0000313" key="3">
    <source>
        <dbReference type="Proteomes" id="UP000256970"/>
    </source>
</evidence>
<keyword evidence="3" id="KW-1185">Reference proteome</keyword>